<keyword evidence="7" id="KW-0999">Mitochondrion inner membrane</keyword>
<evidence type="ECO:0000256" key="6">
    <source>
        <dbReference type="ARBA" id="ARBA00022692"/>
    </source>
</evidence>
<keyword evidence="10 13" id="KW-0496">Mitochondrion</keyword>
<dbReference type="PANTHER" id="PTHR11432">
    <property type="entry name" value="NADH DEHYDROGENASE SUBUNIT 1"/>
    <property type="match status" value="1"/>
</dbReference>
<comment type="similarity">
    <text evidence="3 12">Belongs to the complex I subunit 1 family.</text>
</comment>
<comment type="subcellular location">
    <subcellularLocation>
        <location evidence="2 12">Mitochondrion inner membrane</location>
        <topology evidence="2 12">Multi-pass membrane protein</topology>
    </subcellularLocation>
</comment>
<dbReference type="InterPro" id="IPR018086">
    <property type="entry name" value="NADH_UbQ_OxRdtase_su1_CS"/>
</dbReference>
<proteinExistence type="inferred from homology"/>
<feature type="transmembrane region" description="Helical" evidence="14">
    <location>
        <begin position="102"/>
        <end position="126"/>
    </location>
</feature>
<dbReference type="InterPro" id="IPR001694">
    <property type="entry name" value="NADH_UbQ_OxRdtase_su1/FPO"/>
</dbReference>
<protein>
    <recommendedName>
        <fullName evidence="4 13">NADH-ubiquinone oxidoreductase chain 1</fullName>
        <ecNumber evidence="13">7.1.1.2</ecNumber>
    </recommendedName>
</protein>
<evidence type="ECO:0000256" key="3">
    <source>
        <dbReference type="ARBA" id="ARBA00010535"/>
    </source>
</evidence>
<dbReference type="GO" id="GO:0008137">
    <property type="term" value="F:NADH dehydrogenase (ubiquinone) activity"/>
    <property type="evidence" value="ECO:0007669"/>
    <property type="project" value="UniProtKB-EC"/>
</dbReference>
<feature type="transmembrane region" description="Helical" evidence="14">
    <location>
        <begin position="251"/>
        <end position="269"/>
    </location>
</feature>
<dbReference type="Pfam" id="PF00146">
    <property type="entry name" value="NADHdh"/>
    <property type="match status" value="1"/>
</dbReference>
<keyword evidence="8 14" id="KW-1133">Transmembrane helix</keyword>
<feature type="transmembrane region" description="Helical" evidence="14">
    <location>
        <begin position="77"/>
        <end position="96"/>
    </location>
</feature>
<accession>A0A096XL95</accession>
<keyword evidence="9 13" id="KW-0830">Ubiquinone</keyword>
<dbReference type="EMBL" id="KJ577600">
    <property type="protein sequence ID" value="AIA77226.1"/>
    <property type="molecule type" value="Genomic_DNA"/>
</dbReference>
<dbReference type="PROSITE" id="PS00667">
    <property type="entry name" value="COMPLEX1_ND1_1"/>
    <property type="match status" value="1"/>
</dbReference>
<evidence type="ECO:0000256" key="10">
    <source>
        <dbReference type="ARBA" id="ARBA00023128"/>
    </source>
</evidence>
<evidence type="ECO:0000256" key="9">
    <source>
        <dbReference type="ARBA" id="ARBA00023075"/>
    </source>
</evidence>
<feature type="transmembrane region" description="Helical" evidence="14">
    <location>
        <begin position="281"/>
        <end position="304"/>
    </location>
</feature>
<comment type="function">
    <text evidence="1">Core subunit of the mitochondrial membrane respiratory chain NADH dehydrogenase (Complex I) that is believed to belong to the minimal assembly required for catalysis. Complex I functions in the transfer of electrons from NADH to the respiratory chain. The immediate electron acceptor for the enzyme is believed to be ubiquinone.</text>
</comment>
<dbReference type="PANTHER" id="PTHR11432:SF3">
    <property type="entry name" value="NADH-UBIQUINONE OXIDOREDUCTASE CHAIN 1"/>
    <property type="match status" value="1"/>
</dbReference>
<feature type="transmembrane region" description="Helical" evidence="14">
    <location>
        <begin position="147"/>
        <end position="166"/>
    </location>
</feature>
<comment type="catalytic activity">
    <reaction evidence="13">
        <text>a ubiquinone + NADH + 5 H(+)(in) = a ubiquinol + NAD(+) + 4 H(+)(out)</text>
        <dbReference type="Rhea" id="RHEA:29091"/>
        <dbReference type="Rhea" id="RHEA-COMP:9565"/>
        <dbReference type="Rhea" id="RHEA-COMP:9566"/>
        <dbReference type="ChEBI" id="CHEBI:15378"/>
        <dbReference type="ChEBI" id="CHEBI:16389"/>
        <dbReference type="ChEBI" id="CHEBI:17976"/>
        <dbReference type="ChEBI" id="CHEBI:57540"/>
        <dbReference type="ChEBI" id="CHEBI:57945"/>
        <dbReference type="EC" id="7.1.1.2"/>
    </reaction>
</comment>
<sequence length="314" mass="37256">MHVWTMWFLKNNIMTLLTIIIMLMTLSFITLFERNLLGMIQYRKGPNKNFFKGLFQPFNDAIKLFSKENLILSKINYMMYFISPLMMFTLALLLWLTLPIVLYYWSSTLIMMLIFCIMSMSSYGLMLSGWSSNSMYSMIGCTRMMSLMLSYEVVLILITFNIFLMTESLSLKHFSKSFIFIFWSLAMIFLIIMLCELNRTPSDLSEGESELVSGFNTEYFSSGFTLIFMAEYSNIIFMSFLFNYLFLGYQLNSLISLFMVFMTSLWVIWMRGTNPRIRYDLLMIETWTDMLPSTLLFMFITMFYKLNQMMIYIL</sequence>
<evidence type="ECO:0000256" key="8">
    <source>
        <dbReference type="ARBA" id="ARBA00022989"/>
    </source>
</evidence>
<dbReference type="GO" id="GO:0005743">
    <property type="term" value="C:mitochondrial inner membrane"/>
    <property type="evidence" value="ECO:0007669"/>
    <property type="project" value="UniProtKB-SubCell"/>
</dbReference>
<feature type="transmembrane region" description="Helical" evidence="14">
    <location>
        <begin position="178"/>
        <end position="198"/>
    </location>
</feature>
<feature type="transmembrane region" description="Helical" evidence="14">
    <location>
        <begin position="12"/>
        <end position="32"/>
    </location>
</feature>
<keyword evidence="5" id="KW-0813">Transport</keyword>
<reference evidence="15" key="1">
    <citation type="journal article" date="2014" name="Genome Biol. Evol.">
        <title>Evolutionary dynamics of the mitochondrial genome in the evaniomorpha (hymenoptera)?a group with an intermediate rate of gene rearrangement.</title>
        <authorList>
            <person name="Mao M."/>
            <person name="Gibson T."/>
            <person name="Dowton M."/>
        </authorList>
    </citation>
    <scope>NUCLEOTIDE SEQUENCE</scope>
</reference>
<evidence type="ECO:0000256" key="4">
    <source>
        <dbReference type="ARBA" id="ARBA00021009"/>
    </source>
</evidence>
<geneLocation type="mitochondrion" evidence="15"/>
<organism evidence="15">
    <name type="scientific">Megalyra sp. MM-2014</name>
    <dbReference type="NCBI Taxonomy" id="1503221"/>
    <lineage>
        <taxon>Eukaryota</taxon>
        <taxon>Metazoa</taxon>
        <taxon>Ecdysozoa</taxon>
        <taxon>Arthropoda</taxon>
        <taxon>Hexapoda</taxon>
        <taxon>Insecta</taxon>
        <taxon>Pterygota</taxon>
        <taxon>Neoptera</taxon>
        <taxon>Endopterygota</taxon>
        <taxon>Hymenoptera</taxon>
        <taxon>Apocrita</taxon>
        <taxon>Megalyroidea</taxon>
        <taxon>Megalyridae</taxon>
        <taxon>Megalyra</taxon>
    </lineage>
</organism>
<evidence type="ECO:0000256" key="5">
    <source>
        <dbReference type="ARBA" id="ARBA00022448"/>
    </source>
</evidence>
<evidence type="ECO:0000256" key="12">
    <source>
        <dbReference type="RuleBase" id="RU000471"/>
    </source>
</evidence>
<feature type="transmembrane region" description="Helical" evidence="14">
    <location>
        <begin position="219"/>
        <end position="245"/>
    </location>
</feature>
<keyword evidence="11 14" id="KW-0472">Membrane</keyword>
<evidence type="ECO:0000256" key="13">
    <source>
        <dbReference type="RuleBase" id="RU000473"/>
    </source>
</evidence>
<evidence type="ECO:0000256" key="7">
    <source>
        <dbReference type="ARBA" id="ARBA00022792"/>
    </source>
</evidence>
<evidence type="ECO:0000256" key="11">
    <source>
        <dbReference type="ARBA" id="ARBA00023136"/>
    </source>
</evidence>
<dbReference type="EC" id="7.1.1.2" evidence="13"/>
<evidence type="ECO:0000256" key="14">
    <source>
        <dbReference type="SAM" id="Phobius"/>
    </source>
</evidence>
<evidence type="ECO:0000313" key="15">
    <source>
        <dbReference type="EMBL" id="AIA77226.1"/>
    </source>
</evidence>
<keyword evidence="12" id="KW-0520">NAD</keyword>
<keyword evidence="6 12" id="KW-0812">Transmembrane</keyword>
<evidence type="ECO:0000256" key="1">
    <source>
        <dbReference type="ARBA" id="ARBA00003257"/>
    </source>
</evidence>
<dbReference type="GO" id="GO:0009060">
    <property type="term" value="P:aerobic respiration"/>
    <property type="evidence" value="ECO:0007669"/>
    <property type="project" value="TreeGrafter"/>
</dbReference>
<evidence type="ECO:0000256" key="2">
    <source>
        <dbReference type="ARBA" id="ARBA00004448"/>
    </source>
</evidence>
<dbReference type="AlphaFoldDB" id="A0A096XL95"/>
<gene>
    <name evidence="15" type="primary">ND1</name>
</gene>
<dbReference type="GO" id="GO:0003954">
    <property type="term" value="F:NADH dehydrogenase activity"/>
    <property type="evidence" value="ECO:0007669"/>
    <property type="project" value="TreeGrafter"/>
</dbReference>
<name>A0A096XL95_9HYME</name>